<dbReference type="RefSeq" id="WP_088128185.1">
    <property type="nucleotide sequence ID" value="NZ_NEEB01000010.1"/>
</dbReference>
<reference evidence="2 3" key="1">
    <citation type="submission" date="2019-09" db="EMBL/GenBank/DDBJ databases">
        <authorList>
            <person name="Kritzky A."/>
            <person name="Schelkanova E.Y."/>
            <person name="Alkhova Z.V."/>
            <person name="Smirnova N.I."/>
        </authorList>
    </citation>
    <scope>NUCLEOTIDE SEQUENCE [LARGE SCALE GENOMIC DNA]</scope>
    <source>
        <strain evidence="2 3">M1526</strain>
    </source>
</reference>
<proteinExistence type="predicted"/>
<sequence>MNKIFLGLLLVSPLTLASAKDAFRYYQDHSNSEILKDLIDEQTFAPPYETIEPLIGLVKVCKEEFFDEEPVFRTYSQIMAKQDYLATASSASRSVLDGFIHNSGGITSLYDYVSEDFIYLANVRHRTDSKQVASKIYNQFDNSPQVKKAFEKMAALSDEKIASTLSKEEAMNLSITYICGLTDMYYIVLGGVEYSNSIEALAGVKRQIHRATMDSKMSKLQESIQ</sequence>
<keyword evidence="1" id="KW-0732">Signal</keyword>
<evidence type="ECO:0000313" key="3">
    <source>
        <dbReference type="Proteomes" id="UP000323225"/>
    </source>
</evidence>
<dbReference type="AlphaFoldDB" id="A0A5B1CAB6"/>
<feature type="chain" id="PRO_5030548940" evidence="1">
    <location>
        <begin position="18"/>
        <end position="225"/>
    </location>
</feature>
<feature type="signal peptide" evidence="1">
    <location>
        <begin position="1"/>
        <end position="17"/>
    </location>
</feature>
<evidence type="ECO:0000313" key="2">
    <source>
        <dbReference type="EMBL" id="KAA1256539.1"/>
    </source>
</evidence>
<organism evidence="2 3">
    <name type="scientific">Vibrio cholerae</name>
    <dbReference type="NCBI Taxonomy" id="666"/>
    <lineage>
        <taxon>Bacteria</taxon>
        <taxon>Pseudomonadati</taxon>
        <taxon>Pseudomonadota</taxon>
        <taxon>Gammaproteobacteria</taxon>
        <taxon>Vibrionales</taxon>
        <taxon>Vibrionaceae</taxon>
        <taxon>Vibrio</taxon>
    </lineage>
</organism>
<protein>
    <submittedName>
        <fullName evidence="2">Uncharacterized protein</fullName>
    </submittedName>
</protein>
<evidence type="ECO:0000256" key="1">
    <source>
        <dbReference type="SAM" id="SignalP"/>
    </source>
</evidence>
<comment type="caution">
    <text evidence="2">The sequence shown here is derived from an EMBL/GenBank/DDBJ whole genome shotgun (WGS) entry which is preliminary data.</text>
</comment>
<gene>
    <name evidence="2" type="ORF">F0M16_00725</name>
</gene>
<accession>A0A5B1CAB6</accession>
<dbReference type="Proteomes" id="UP000323225">
    <property type="component" value="Unassembled WGS sequence"/>
</dbReference>
<dbReference type="EMBL" id="VUAA01000001">
    <property type="protein sequence ID" value="KAA1256539.1"/>
    <property type="molecule type" value="Genomic_DNA"/>
</dbReference>
<name>A0A5B1CAB6_VIBCL</name>